<keyword evidence="7" id="KW-0067">ATP-binding</keyword>
<feature type="domain" description="DAGKc" evidence="12">
    <location>
        <begin position="2"/>
        <end position="132"/>
    </location>
</feature>
<comment type="caution">
    <text evidence="13">The sequence shown here is derived from an EMBL/GenBank/DDBJ whole genome shotgun (WGS) entry which is preliminary data.</text>
</comment>
<dbReference type="PROSITE" id="PS50146">
    <property type="entry name" value="DAGK"/>
    <property type="match status" value="1"/>
</dbReference>
<reference evidence="13 14" key="1">
    <citation type="submission" date="2019-06" db="EMBL/GenBank/DDBJ databases">
        <title>A novel bacterium of genus Pontibacter, isolated from marine sediment.</title>
        <authorList>
            <person name="Huang H."/>
            <person name="Mo K."/>
            <person name="Hu Y."/>
        </authorList>
    </citation>
    <scope>NUCLEOTIDE SEQUENCE [LARGE SCALE GENOMIC DNA]</scope>
    <source>
        <strain evidence="13 14">HB172049</strain>
    </source>
</reference>
<dbReference type="PANTHER" id="PTHR12358:SF106">
    <property type="entry name" value="LIPID KINASE YEGS"/>
    <property type="match status" value="1"/>
</dbReference>
<keyword evidence="2" id="KW-0444">Lipid biosynthesis</keyword>
<proteinExistence type="predicted"/>
<evidence type="ECO:0000256" key="10">
    <source>
        <dbReference type="ARBA" id="ARBA00023209"/>
    </source>
</evidence>
<evidence type="ECO:0000313" key="13">
    <source>
        <dbReference type="EMBL" id="TPE42131.1"/>
    </source>
</evidence>
<dbReference type="OrthoDB" id="9786026at2"/>
<dbReference type="SUPFAM" id="SSF111331">
    <property type="entry name" value="NAD kinase/diacylglycerol kinase-like"/>
    <property type="match status" value="1"/>
</dbReference>
<protein>
    <submittedName>
        <fullName evidence="13">YegS/Rv2252/BmrU family lipid kinase</fullName>
    </submittedName>
</protein>
<keyword evidence="3" id="KW-0808">Transferase</keyword>
<dbReference type="GO" id="GO:0005524">
    <property type="term" value="F:ATP binding"/>
    <property type="evidence" value="ECO:0007669"/>
    <property type="project" value="UniProtKB-KW"/>
</dbReference>
<dbReference type="GO" id="GO:0008654">
    <property type="term" value="P:phospholipid biosynthetic process"/>
    <property type="evidence" value="ECO:0007669"/>
    <property type="project" value="UniProtKB-KW"/>
</dbReference>
<dbReference type="InterPro" id="IPR050187">
    <property type="entry name" value="Lipid_Phosphate_FormReg"/>
</dbReference>
<evidence type="ECO:0000256" key="1">
    <source>
        <dbReference type="ARBA" id="ARBA00001946"/>
    </source>
</evidence>
<dbReference type="EMBL" id="VFRQ01000014">
    <property type="protein sequence ID" value="TPE42131.1"/>
    <property type="molecule type" value="Genomic_DNA"/>
</dbReference>
<dbReference type="InterPro" id="IPR001206">
    <property type="entry name" value="Diacylglycerol_kinase_cat_dom"/>
</dbReference>
<dbReference type="Pfam" id="PF19279">
    <property type="entry name" value="YegS_C"/>
    <property type="match status" value="1"/>
</dbReference>
<evidence type="ECO:0000313" key="14">
    <source>
        <dbReference type="Proteomes" id="UP000316727"/>
    </source>
</evidence>
<dbReference type="GO" id="GO:0005886">
    <property type="term" value="C:plasma membrane"/>
    <property type="evidence" value="ECO:0007669"/>
    <property type="project" value="TreeGrafter"/>
</dbReference>
<organism evidence="13 14">
    <name type="scientific">Pontibacter mangrovi</name>
    <dbReference type="NCBI Taxonomy" id="2589816"/>
    <lineage>
        <taxon>Bacteria</taxon>
        <taxon>Pseudomonadati</taxon>
        <taxon>Bacteroidota</taxon>
        <taxon>Cytophagia</taxon>
        <taxon>Cytophagales</taxon>
        <taxon>Hymenobacteraceae</taxon>
        <taxon>Pontibacter</taxon>
    </lineage>
</organism>
<dbReference type="RefSeq" id="WP_140623606.1">
    <property type="nucleotide sequence ID" value="NZ_VFRQ01000014.1"/>
</dbReference>
<dbReference type="Gene3D" id="3.40.50.10330">
    <property type="entry name" value="Probable inorganic polyphosphate/atp-NAD kinase, domain 1"/>
    <property type="match status" value="1"/>
</dbReference>
<evidence type="ECO:0000256" key="9">
    <source>
        <dbReference type="ARBA" id="ARBA00023098"/>
    </source>
</evidence>
<keyword evidence="8" id="KW-0460">Magnesium</keyword>
<dbReference type="InterPro" id="IPR005218">
    <property type="entry name" value="Diacylglycerol/lipid_kinase"/>
</dbReference>
<keyword evidence="11" id="KW-1208">Phospholipid metabolism</keyword>
<dbReference type="NCBIfam" id="TIGR00147">
    <property type="entry name" value="YegS/Rv2252/BmrU family lipid kinase"/>
    <property type="match status" value="1"/>
</dbReference>
<dbReference type="AlphaFoldDB" id="A0A501W4F2"/>
<keyword evidence="14" id="KW-1185">Reference proteome</keyword>
<evidence type="ECO:0000256" key="7">
    <source>
        <dbReference type="ARBA" id="ARBA00022840"/>
    </source>
</evidence>
<keyword evidence="4" id="KW-0479">Metal-binding</keyword>
<evidence type="ECO:0000256" key="6">
    <source>
        <dbReference type="ARBA" id="ARBA00022777"/>
    </source>
</evidence>
<dbReference type="Pfam" id="PF00781">
    <property type="entry name" value="DAGK_cat"/>
    <property type="match status" value="1"/>
</dbReference>
<dbReference type="InterPro" id="IPR045540">
    <property type="entry name" value="YegS/DAGK_C"/>
</dbReference>
<dbReference type="Gene3D" id="2.60.200.40">
    <property type="match status" value="1"/>
</dbReference>
<keyword evidence="5" id="KW-0547">Nucleotide-binding</keyword>
<accession>A0A501W4F2</accession>
<gene>
    <name evidence="13" type="ORF">FJM65_18780</name>
</gene>
<evidence type="ECO:0000256" key="5">
    <source>
        <dbReference type="ARBA" id="ARBA00022741"/>
    </source>
</evidence>
<keyword evidence="10" id="KW-0594">Phospholipid biosynthesis</keyword>
<dbReference type="GO" id="GO:0016301">
    <property type="term" value="F:kinase activity"/>
    <property type="evidence" value="ECO:0007669"/>
    <property type="project" value="UniProtKB-KW"/>
</dbReference>
<evidence type="ECO:0000256" key="11">
    <source>
        <dbReference type="ARBA" id="ARBA00023264"/>
    </source>
</evidence>
<comment type="cofactor">
    <cofactor evidence="1">
        <name>Mg(2+)</name>
        <dbReference type="ChEBI" id="CHEBI:18420"/>
    </cofactor>
</comment>
<dbReference type="PANTHER" id="PTHR12358">
    <property type="entry name" value="SPHINGOSINE KINASE"/>
    <property type="match status" value="1"/>
</dbReference>
<evidence type="ECO:0000259" key="12">
    <source>
        <dbReference type="PROSITE" id="PS50146"/>
    </source>
</evidence>
<dbReference type="InterPro" id="IPR017438">
    <property type="entry name" value="ATP-NAD_kinase_N"/>
</dbReference>
<evidence type="ECO:0000256" key="2">
    <source>
        <dbReference type="ARBA" id="ARBA00022516"/>
    </source>
</evidence>
<dbReference type="InterPro" id="IPR016064">
    <property type="entry name" value="NAD/diacylglycerol_kinase_sf"/>
</dbReference>
<evidence type="ECO:0000256" key="8">
    <source>
        <dbReference type="ARBA" id="ARBA00022842"/>
    </source>
</evidence>
<keyword evidence="9" id="KW-0443">Lipid metabolism</keyword>
<dbReference type="SMART" id="SM00046">
    <property type="entry name" value="DAGKc"/>
    <property type="match status" value="1"/>
</dbReference>
<evidence type="ECO:0000256" key="3">
    <source>
        <dbReference type="ARBA" id="ARBA00022679"/>
    </source>
</evidence>
<name>A0A501W4F2_9BACT</name>
<sequence>MSKRTKVRFIINPTSGPKSRVDVTARIQQHLNHQKFEYELVYTEYAGHAPKLAREAANAGVEVVVAVGGDGTVNEVARGLLNTDTALAILPKGSGNGLARHLKVPMNIDGALRVLNQENITTIDSGEINGLPFFTTAGIGFDAYISSVFAGNQKRGLQTYVELVMKEVRNYTHLPVKASINGNSLETDCYVMAFANAAQYGNNAYIAPLADIRDGLLDVCLVRRMDLVKALDISYCMLTKQLANASSAEYFKTAEQVTVETEEEMMFHVDGDYMGKARKFEVRMRPLSLRVLVP</sequence>
<dbReference type="Proteomes" id="UP000316727">
    <property type="component" value="Unassembled WGS sequence"/>
</dbReference>
<keyword evidence="6 13" id="KW-0418">Kinase</keyword>
<dbReference type="GO" id="GO:0046872">
    <property type="term" value="F:metal ion binding"/>
    <property type="evidence" value="ECO:0007669"/>
    <property type="project" value="UniProtKB-KW"/>
</dbReference>
<evidence type="ECO:0000256" key="4">
    <source>
        <dbReference type="ARBA" id="ARBA00022723"/>
    </source>
</evidence>